<dbReference type="RefSeq" id="WP_394491288.1">
    <property type="nucleotide sequence ID" value="NZ_JBIGIA010000021.1"/>
</dbReference>
<dbReference type="Proteomes" id="UP001606305">
    <property type="component" value="Unassembled WGS sequence"/>
</dbReference>
<feature type="region of interest" description="Disordered" evidence="1">
    <location>
        <begin position="57"/>
        <end position="77"/>
    </location>
</feature>
<evidence type="ECO:0000256" key="1">
    <source>
        <dbReference type="SAM" id="MobiDB-lite"/>
    </source>
</evidence>
<sequence length="77" mass="8652">MLSTTPNLADPFAMLISPDEVMHAIECSDRLARLQRRVYRPLDRPWIPLRGSASADFDSEIDAEPELDIPDLSNDAL</sequence>
<proteinExistence type="predicted"/>
<protein>
    <recommendedName>
        <fullName evidence="4">Prevent-host-death protein</fullName>
    </recommendedName>
</protein>
<feature type="compositionally biased region" description="Acidic residues" evidence="1">
    <location>
        <begin position="57"/>
        <end position="69"/>
    </location>
</feature>
<evidence type="ECO:0000313" key="3">
    <source>
        <dbReference type="Proteomes" id="UP001606305"/>
    </source>
</evidence>
<reference evidence="2 3" key="1">
    <citation type="submission" date="2024-09" db="EMBL/GenBank/DDBJ databases">
        <title>Novel species of the genus Pelomonas and Roseateles isolated from streams.</title>
        <authorList>
            <person name="Lu H."/>
        </authorList>
    </citation>
    <scope>NUCLEOTIDE SEQUENCE [LARGE SCALE GENOMIC DNA]</scope>
    <source>
        <strain evidence="2 3">BYS96W</strain>
    </source>
</reference>
<gene>
    <name evidence="2" type="ORF">ACG00X_21230</name>
</gene>
<evidence type="ECO:0000313" key="2">
    <source>
        <dbReference type="EMBL" id="MFG6459367.1"/>
    </source>
</evidence>
<dbReference type="EMBL" id="JBIGIA010000021">
    <property type="protein sequence ID" value="MFG6459367.1"/>
    <property type="molecule type" value="Genomic_DNA"/>
</dbReference>
<comment type="caution">
    <text evidence="2">The sequence shown here is derived from an EMBL/GenBank/DDBJ whole genome shotgun (WGS) entry which is preliminary data.</text>
</comment>
<accession>A0ABW7GBN6</accession>
<keyword evidence="3" id="KW-1185">Reference proteome</keyword>
<organism evidence="2 3">
    <name type="scientific">Pelomonas nitida</name>
    <dbReference type="NCBI Taxonomy" id="3299027"/>
    <lineage>
        <taxon>Bacteria</taxon>
        <taxon>Pseudomonadati</taxon>
        <taxon>Pseudomonadota</taxon>
        <taxon>Betaproteobacteria</taxon>
        <taxon>Burkholderiales</taxon>
        <taxon>Sphaerotilaceae</taxon>
        <taxon>Roseateles</taxon>
    </lineage>
</organism>
<evidence type="ECO:0008006" key="4">
    <source>
        <dbReference type="Google" id="ProtNLM"/>
    </source>
</evidence>
<name>A0ABW7GBN6_9BURK</name>